<dbReference type="Pfam" id="PF02458">
    <property type="entry name" value="Transferase"/>
    <property type="match status" value="1"/>
</dbReference>
<keyword evidence="3" id="KW-1185">Reference proteome</keyword>
<evidence type="ECO:0000313" key="2">
    <source>
        <dbReference type="EMBL" id="GAB1314453.1"/>
    </source>
</evidence>
<dbReference type="GeneID" id="98175406"/>
<dbReference type="Proteomes" id="UP001628179">
    <property type="component" value="Unassembled WGS sequence"/>
</dbReference>
<evidence type="ECO:0000256" key="1">
    <source>
        <dbReference type="ARBA" id="ARBA00022679"/>
    </source>
</evidence>
<dbReference type="RefSeq" id="XP_070916184.1">
    <property type="nucleotide sequence ID" value="XM_071060083.1"/>
</dbReference>
<organism evidence="2 3">
    <name type="scientific">Madurella fahalii</name>
    <dbReference type="NCBI Taxonomy" id="1157608"/>
    <lineage>
        <taxon>Eukaryota</taxon>
        <taxon>Fungi</taxon>
        <taxon>Dikarya</taxon>
        <taxon>Ascomycota</taxon>
        <taxon>Pezizomycotina</taxon>
        <taxon>Sordariomycetes</taxon>
        <taxon>Sordariomycetidae</taxon>
        <taxon>Sordariales</taxon>
        <taxon>Sordariales incertae sedis</taxon>
        <taxon>Madurella</taxon>
    </lineage>
</organism>
<dbReference type="PANTHER" id="PTHR31642">
    <property type="entry name" value="TRICHOTHECENE 3-O-ACETYLTRANSFERASE"/>
    <property type="match status" value="1"/>
</dbReference>
<dbReference type="Gene3D" id="3.30.559.10">
    <property type="entry name" value="Chloramphenicol acetyltransferase-like domain"/>
    <property type="match status" value="2"/>
</dbReference>
<gene>
    <name evidence="2" type="ORF">MFIFM68171_04663</name>
</gene>
<dbReference type="InterPro" id="IPR050317">
    <property type="entry name" value="Plant_Fungal_Acyltransferase"/>
</dbReference>
<sequence length="513" mass="55674">MASTKSQSVFLSPLDQYMPRTNTSIILLFETANPTKAVDNLKAGLQRLNQRLPYLKGRVFATEADTASRGRLAIKWSAADKDIELTEMRAEGLEAENIIFPGIDFKNFREEGAPLHYFPRCIMPLPAVTDLQSSPDAPVFAVNYTVMDGGLALGLCVQHGVMDGTGVVELVRFWAECTRSDDLSTISAPNGEEPLHRDRLLRLATQQAGTAEDDAASPHVRRPFRELLNSHPEFRLSSELRATAGPPAPPPSSPMGACKLFAFDGSKLDAVKTALRASRAASLQKEWVTTNSVLCAIMWSCVTRVRAARREGQGGLGAPISKLGFAVNGRTRLHPGSALAERPFLGNVNLFGMVEMAVSAVGKAGVECRAAIDDEASGLARVVGEIAKAIKRVTPGYVAEVMDLIDQAPDLTDVRPGWDSFHNADLTITSWANMGLYDADFGDGVGKPELMRVPWMMVDGLLIVLPRKRGLVEQRLNDGTNVAAVESLEVIVVLHPEDIAALEKDSIWTSYLI</sequence>
<reference evidence="2 3" key="1">
    <citation type="submission" date="2024-09" db="EMBL/GenBank/DDBJ databases">
        <title>Itraconazole resistance in Madurella fahalii resulting from another homologue of gene encoding cytochrome P450 14-alpha sterol demethylase (CYP51).</title>
        <authorList>
            <person name="Yoshioka I."/>
            <person name="Fahal A.H."/>
            <person name="Kaneko S."/>
            <person name="Yaguchi T."/>
        </authorList>
    </citation>
    <scope>NUCLEOTIDE SEQUENCE [LARGE SCALE GENOMIC DNA]</scope>
    <source>
        <strain evidence="2 3">IFM 68171</strain>
    </source>
</reference>
<proteinExistence type="predicted"/>
<dbReference type="EMBL" id="BAAFSV010000002">
    <property type="protein sequence ID" value="GAB1314453.1"/>
    <property type="molecule type" value="Genomic_DNA"/>
</dbReference>
<keyword evidence="1" id="KW-0808">Transferase</keyword>
<name>A0ABQ0G9L3_9PEZI</name>
<protein>
    <submittedName>
        <fullName evidence="2">Trichothecene 3-O-acetyltransferase</fullName>
    </submittedName>
</protein>
<dbReference type="PANTHER" id="PTHR31642:SF310">
    <property type="entry name" value="FATTY ALCOHOL:CAFFEOYL-COA ACYLTRANSFERASE"/>
    <property type="match status" value="1"/>
</dbReference>
<accession>A0ABQ0G9L3</accession>
<dbReference type="InterPro" id="IPR023213">
    <property type="entry name" value="CAT-like_dom_sf"/>
</dbReference>
<evidence type="ECO:0000313" key="3">
    <source>
        <dbReference type="Proteomes" id="UP001628179"/>
    </source>
</evidence>
<comment type="caution">
    <text evidence="2">The sequence shown here is derived from an EMBL/GenBank/DDBJ whole genome shotgun (WGS) entry which is preliminary data.</text>
</comment>